<dbReference type="EMBL" id="OE840738">
    <property type="protein sequence ID" value="CAD7592269.1"/>
    <property type="molecule type" value="Genomic_DNA"/>
</dbReference>
<feature type="region of interest" description="Disordered" evidence="1">
    <location>
        <begin position="329"/>
        <end position="423"/>
    </location>
</feature>
<organism evidence="2">
    <name type="scientific">Timema genevievae</name>
    <name type="common">Walking stick</name>
    <dbReference type="NCBI Taxonomy" id="629358"/>
    <lineage>
        <taxon>Eukaryota</taxon>
        <taxon>Metazoa</taxon>
        <taxon>Ecdysozoa</taxon>
        <taxon>Arthropoda</taxon>
        <taxon>Hexapoda</taxon>
        <taxon>Insecta</taxon>
        <taxon>Pterygota</taxon>
        <taxon>Neoptera</taxon>
        <taxon>Polyneoptera</taxon>
        <taxon>Phasmatodea</taxon>
        <taxon>Timematodea</taxon>
        <taxon>Timematoidea</taxon>
        <taxon>Timematidae</taxon>
        <taxon>Timema</taxon>
    </lineage>
</organism>
<proteinExistence type="predicted"/>
<accession>A0A7R9JYY7</accession>
<protein>
    <submittedName>
        <fullName evidence="2">Uncharacterized protein</fullName>
    </submittedName>
</protein>
<feature type="region of interest" description="Disordered" evidence="1">
    <location>
        <begin position="39"/>
        <end position="59"/>
    </location>
</feature>
<feature type="compositionally biased region" description="Polar residues" evidence="1">
    <location>
        <begin position="127"/>
        <end position="144"/>
    </location>
</feature>
<dbReference type="PANTHER" id="PTHR37404:SF1">
    <property type="entry name" value="HCG1796489"/>
    <property type="match status" value="1"/>
</dbReference>
<name>A0A7R9JYY7_TIMGE</name>
<evidence type="ECO:0000256" key="1">
    <source>
        <dbReference type="SAM" id="MobiDB-lite"/>
    </source>
</evidence>
<evidence type="ECO:0000313" key="2">
    <source>
        <dbReference type="EMBL" id="CAD7592269.1"/>
    </source>
</evidence>
<feature type="compositionally biased region" description="Polar residues" evidence="1">
    <location>
        <begin position="329"/>
        <end position="338"/>
    </location>
</feature>
<feature type="region of interest" description="Disordered" evidence="1">
    <location>
        <begin position="127"/>
        <end position="151"/>
    </location>
</feature>
<gene>
    <name evidence="2" type="ORF">TGEB3V08_LOCUS4873</name>
</gene>
<reference evidence="2" key="1">
    <citation type="submission" date="2020-11" db="EMBL/GenBank/DDBJ databases">
        <authorList>
            <person name="Tran Van P."/>
        </authorList>
    </citation>
    <scope>NUCLEOTIDE SEQUENCE</scope>
</reference>
<feature type="compositionally biased region" description="Polar residues" evidence="1">
    <location>
        <begin position="372"/>
        <end position="413"/>
    </location>
</feature>
<feature type="compositionally biased region" description="Basic residues" evidence="1">
    <location>
        <begin position="39"/>
        <end position="56"/>
    </location>
</feature>
<dbReference type="InterPro" id="IPR053347">
    <property type="entry name" value="Axonemal_MT_stabilizer"/>
</dbReference>
<sequence length="1182" mass="128133">MHVLIMKASPTYSADLLIQSVKKLYEHYDPTVSEVVKKLSKSKSRKRSHSRRSKKSKISELEATKSNEFSGAQVVTNVITDFNPLAVSNSFEDVPYNDNYSPHSNLSETFHQARIATQEAKPVLLNHTRNPPTSVTNPALNPSPTIVRYPARNPSPTIVKYPPRNPAPTIVRYPARNPSPTIVKYPPRNPAPTIVTNSAIYPAPTSATTYPAIYPASTSATTYPAIYPASTSAAYPARNPAPTIVTNSAIYPDSTSAAYPARNPAPTIVTNSAIYPASTSAAYPAINHVPNIVTYPARNLAPTIVGYPARNPSPTIVKYPPRNPAPTSITNSTINPAPTSAAYPARNPSTSATYPARNPSPTIVKYPPRNPAPTSATNSAINPAPTSITNSTINPAPTSATYPARNPSPTSATYPPRNLAPTSATTSDLYVSHFKTHKVGLPKLQPGPPKRGEESRQPVQFAPGSLLPLDIQLTQPTPNFHDTFGLEYLIGLMKVSHGIYAALRSELVEGLKSLLNFLSGASELVEGLKSLLNFLSGASELVEGLKSLLNFLSGASELVEGLKSLLNFLSGASELVEGLKSLLNFLSGASELVEGLKSLLNFLSGASELVEGLKSLLNFLSGASELVEGLKSLLNFLSGASELVEGLKSLLNFLSGASELVEGLKSLLNFLSGASELVEGLKSLLNFLSGASELVEGLKSLLNFLSGASELVEGLKSLLNFLSGASELVEGLKSLLNFLSGASELVEGLKSLLNFLSGASELRVKRRPPPHLQSRDIKVFEDNYKTSTGLTHNVKERTQDIEYGGLPMNNKTTIYLRNLQEKINLCLFKPLDFPLSSYTDEYPPKRVNPSLGRVGPGLNANCQSRGLGRDEQPVILPQVGSIVRLMDPYISTTHLVHTPFSAQQLSGVAKKDAITFYNAERSSIKNGPVYDERVFTTKATNRTVPNLVPRVPHKGMETEHQAQYQLPLDDFYHCRWYAGVEGFPAIPRASPWENLSSPNMYCTEYCHLGTGWPDSDQVPTSCVTAKRPSQVNPAVISFTGEENLKHVWEKKSLTVLDYGREYGLLVSHIVVIDDVTDCQLIATSGAVPGTLWLKSRGIERLAAVAAMRYTGRQEPGTKPGTANFMLGQIPPLLLWFPYSSCLGCWFCEKCHTLLLTRPLQSTVCVRRTHRPSHVLAVQQLAQ</sequence>
<dbReference type="PANTHER" id="PTHR37404">
    <property type="entry name" value="HCG1796489"/>
    <property type="match status" value="1"/>
</dbReference>
<dbReference type="AlphaFoldDB" id="A0A7R9JYY7"/>